<organism evidence="2 3">
    <name type="scientific">Streptosporangium becharense</name>
    <dbReference type="NCBI Taxonomy" id="1816182"/>
    <lineage>
        <taxon>Bacteria</taxon>
        <taxon>Bacillati</taxon>
        <taxon>Actinomycetota</taxon>
        <taxon>Actinomycetes</taxon>
        <taxon>Streptosporangiales</taxon>
        <taxon>Streptosporangiaceae</taxon>
        <taxon>Streptosporangium</taxon>
    </lineage>
</organism>
<reference evidence="2 3" key="1">
    <citation type="submission" date="2020-08" db="EMBL/GenBank/DDBJ databases">
        <title>Sequencing the genomes of 1000 actinobacteria strains.</title>
        <authorList>
            <person name="Klenk H.-P."/>
        </authorList>
    </citation>
    <scope>NUCLEOTIDE SEQUENCE [LARGE SCALE GENOMIC DNA]</scope>
    <source>
        <strain evidence="2 3">DSM 46887</strain>
    </source>
</reference>
<name>A0A7W9MKM0_9ACTN</name>
<comment type="caution">
    <text evidence="2">The sequence shown here is derived from an EMBL/GenBank/DDBJ whole genome shotgun (WGS) entry which is preliminary data.</text>
</comment>
<keyword evidence="1" id="KW-0812">Transmembrane</keyword>
<protein>
    <submittedName>
        <fullName evidence="2">Nitrate reductase gamma subunit</fullName>
    </submittedName>
</protein>
<keyword evidence="1" id="KW-1133">Transmembrane helix</keyword>
<dbReference type="AlphaFoldDB" id="A0A7W9MKM0"/>
<keyword evidence="3" id="KW-1185">Reference proteome</keyword>
<evidence type="ECO:0000256" key="1">
    <source>
        <dbReference type="SAM" id="Phobius"/>
    </source>
</evidence>
<dbReference type="EMBL" id="JACHMP010000001">
    <property type="protein sequence ID" value="MBB5823679.1"/>
    <property type="molecule type" value="Genomic_DNA"/>
</dbReference>
<dbReference type="Proteomes" id="UP000540685">
    <property type="component" value="Unassembled WGS sequence"/>
</dbReference>
<proteinExistence type="predicted"/>
<sequence length="40" mass="4392">MYYGGDIAGLLLATALFAAWYRRRGRRLHRAEALPVGSAA</sequence>
<evidence type="ECO:0000313" key="3">
    <source>
        <dbReference type="Proteomes" id="UP000540685"/>
    </source>
</evidence>
<accession>A0A7W9MKM0</accession>
<gene>
    <name evidence="2" type="ORF">F4562_006741</name>
</gene>
<feature type="transmembrane region" description="Helical" evidence="1">
    <location>
        <begin position="6"/>
        <end position="22"/>
    </location>
</feature>
<evidence type="ECO:0000313" key="2">
    <source>
        <dbReference type="EMBL" id="MBB5823679.1"/>
    </source>
</evidence>
<keyword evidence="1" id="KW-0472">Membrane</keyword>